<organism evidence="3 4">
    <name type="scientific">Sphingobium phenoxybenzoativorans</name>
    <dbReference type="NCBI Taxonomy" id="1592790"/>
    <lineage>
        <taxon>Bacteria</taxon>
        <taxon>Pseudomonadati</taxon>
        <taxon>Pseudomonadota</taxon>
        <taxon>Alphaproteobacteria</taxon>
        <taxon>Sphingomonadales</taxon>
        <taxon>Sphingomonadaceae</taxon>
        <taxon>Sphingobium</taxon>
    </lineage>
</organism>
<keyword evidence="2" id="KW-0812">Transmembrane</keyword>
<name>A0A975K7P9_9SPHN</name>
<evidence type="ECO:0000256" key="1">
    <source>
        <dbReference type="SAM" id="MobiDB-lite"/>
    </source>
</evidence>
<feature type="region of interest" description="Disordered" evidence="1">
    <location>
        <begin position="53"/>
        <end position="77"/>
    </location>
</feature>
<keyword evidence="4" id="KW-1185">Reference proteome</keyword>
<reference evidence="3" key="1">
    <citation type="submission" date="2021-04" db="EMBL/GenBank/DDBJ databases">
        <title>Isolation of p-tert-butylphenol degrading bacteria Sphingobium phenoxybenzoativorans Tas13 from active sludge.</title>
        <authorList>
            <person name="Li Y."/>
        </authorList>
    </citation>
    <scope>NUCLEOTIDE SEQUENCE</scope>
    <source>
        <strain evidence="3">Tas13</strain>
    </source>
</reference>
<gene>
    <name evidence="3" type="ORF">KFK14_02320</name>
</gene>
<dbReference type="KEGG" id="spph:KFK14_02320"/>
<dbReference type="Proteomes" id="UP000681425">
    <property type="component" value="Chromosome"/>
</dbReference>
<dbReference type="AlphaFoldDB" id="A0A975K7P9"/>
<feature type="transmembrane region" description="Helical" evidence="2">
    <location>
        <begin position="6"/>
        <end position="28"/>
    </location>
</feature>
<evidence type="ECO:0000313" key="4">
    <source>
        <dbReference type="Proteomes" id="UP000681425"/>
    </source>
</evidence>
<evidence type="ECO:0000313" key="3">
    <source>
        <dbReference type="EMBL" id="QUT06338.1"/>
    </source>
</evidence>
<accession>A0A975K7P9</accession>
<proteinExistence type="predicted"/>
<dbReference type="EMBL" id="CP073910">
    <property type="protein sequence ID" value="QUT06338.1"/>
    <property type="molecule type" value="Genomic_DNA"/>
</dbReference>
<sequence length="77" mass="8360">MFIVAVIVAGFISVILLGLLGCAVYISVMEPASPDEQQWQQDESLRGHTGIRTNLASRGGRVLPPQREGSFTRLPHA</sequence>
<protein>
    <submittedName>
        <fullName evidence="3">Uncharacterized protein</fullName>
    </submittedName>
</protein>
<keyword evidence="2" id="KW-0472">Membrane</keyword>
<dbReference type="RefSeq" id="WP_070157601.1">
    <property type="nucleotide sequence ID" value="NZ_CP073910.1"/>
</dbReference>
<evidence type="ECO:0000256" key="2">
    <source>
        <dbReference type="SAM" id="Phobius"/>
    </source>
</evidence>
<keyword evidence="2" id="KW-1133">Transmembrane helix</keyword>